<dbReference type="OrthoDB" id="9801204at2"/>
<dbReference type="SUPFAM" id="SSF142754">
    <property type="entry name" value="NadA-like"/>
    <property type="match status" value="1"/>
</dbReference>
<dbReference type="AlphaFoldDB" id="A0A143DCQ4"/>
<evidence type="ECO:0000256" key="9">
    <source>
        <dbReference type="ARBA" id="ARBA00023014"/>
    </source>
</evidence>
<keyword evidence="5" id="KW-0662">Pyridine nucleotide biosynthesis</keyword>
<dbReference type="InterPro" id="IPR036094">
    <property type="entry name" value="NadA_sf"/>
</dbReference>
<dbReference type="Proteomes" id="UP000076066">
    <property type="component" value="Chromosome"/>
</dbReference>
<evidence type="ECO:0000256" key="6">
    <source>
        <dbReference type="ARBA" id="ARBA00022679"/>
    </source>
</evidence>
<dbReference type="GO" id="GO:0008987">
    <property type="term" value="F:quinolinate synthetase A activity"/>
    <property type="evidence" value="ECO:0007669"/>
    <property type="project" value="UniProtKB-UniRule"/>
</dbReference>
<dbReference type="GO" id="GO:0046872">
    <property type="term" value="F:metal ion binding"/>
    <property type="evidence" value="ECO:0007669"/>
    <property type="project" value="UniProtKB-KW"/>
</dbReference>
<comment type="pathway">
    <text evidence="2">Cofactor biosynthesis; NAD(+) biosynthesis; quinolinate from iminoaspartate: step 1/1.</text>
</comment>
<evidence type="ECO:0000256" key="10">
    <source>
        <dbReference type="NCBIfam" id="TIGR00550"/>
    </source>
</evidence>
<organism evidence="11 12">
    <name type="scientific">Haematospirillum jordaniae</name>
    <dbReference type="NCBI Taxonomy" id="1549855"/>
    <lineage>
        <taxon>Bacteria</taxon>
        <taxon>Pseudomonadati</taxon>
        <taxon>Pseudomonadota</taxon>
        <taxon>Alphaproteobacteria</taxon>
        <taxon>Rhodospirillales</taxon>
        <taxon>Novispirillaceae</taxon>
        <taxon>Haematospirillum</taxon>
    </lineage>
</organism>
<evidence type="ECO:0000256" key="8">
    <source>
        <dbReference type="ARBA" id="ARBA00023004"/>
    </source>
</evidence>
<proteinExistence type="predicted"/>
<evidence type="ECO:0000313" key="11">
    <source>
        <dbReference type="EMBL" id="AMW34053.1"/>
    </source>
</evidence>
<keyword evidence="6" id="KW-0808">Transferase</keyword>
<dbReference type="PANTHER" id="PTHR30573">
    <property type="entry name" value="QUINOLINATE SYNTHETASE A"/>
    <property type="match status" value="1"/>
</dbReference>
<keyword evidence="9" id="KW-0411">Iron-sulfur</keyword>
<evidence type="ECO:0000313" key="12">
    <source>
        <dbReference type="Proteomes" id="UP000076066"/>
    </source>
</evidence>
<keyword evidence="12" id="KW-1185">Reference proteome</keyword>
<dbReference type="Gene3D" id="3.40.50.10800">
    <property type="entry name" value="NadA-like"/>
    <property type="match status" value="3"/>
</dbReference>
<dbReference type="GO" id="GO:0034628">
    <property type="term" value="P:'de novo' NAD+ biosynthetic process from L-aspartate"/>
    <property type="evidence" value="ECO:0007669"/>
    <property type="project" value="TreeGrafter"/>
</dbReference>
<dbReference type="GO" id="GO:0005829">
    <property type="term" value="C:cytosol"/>
    <property type="evidence" value="ECO:0007669"/>
    <property type="project" value="TreeGrafter"/>
</dbReference>
<dbReference type="NCBIfam" id="TIGR00550">
    <property type="entry name" value="nadA"/>
    <property type="match status" value="1"/>
</dbReference>
<dbReference type="InterPro" id="IPR003473">
    <property type="entry name" value="NadA"/>
</dbReference>
<dbReference type="GeneID" id="53315819"/>
<sequence length="333" mass="37058">MNMPRKPDLDLLYTRMQSMLTPMEWSLITPVIEHIQALKAERQAVILAHNYMRPEIFHGVADITGDSLALAQKAVEVDAEVIVVAGVHFMAETAKLLNPTRTVLIPDMRAGCSLAESITPDDIRALRQQWPGVPVCVYVNTSAAVKAEADICCTSGNAVRIVEAIARETGSDSVLFLPDRYLAAWVQTQTDVRIIPFDGSCEVHEQYRPEDIHSIREDYNNDLVVIAHPECPSDVIQAADFAGSTAQMADYLEREKPGRVLLITECSMGDNLMKSHPETDFIRSCHMCPHMKRITLETIANSLQTLEPRIDIPAELARRARVSVERMLAVGRS</sequence>
<protein>
    <recommendedName>
        <fullName evidence="3 10">Quinolinate synthase</fullName>
        <ecNumber evidence="3 10">2.5.1.72</ecNumber>
    </recommendedName>
</protein>
<evidence type="ECO:0000256" key="5">
    <source>
        <dbReference type="ARBA" id="ARBA00022642"/>
    </source>
</evidence>
<evidence type="ECO:0000256" key="2">
    <source>
        <dbReference type="ARBA" id="ARBA00005065"/>
    </source>
</evidence>
<dbReference type="RefSeq" id="WP_066132452.1">
    <property type="nucleotide sequence ID" value="NZ_CP014525.1"/>
</dbReference>
<evidence type="ECO:0000256" key="4">
    <source>
        <dbReference type="ARBA" id="ARBA00022485"/>
    </source>
</evidence>
<dbReference type="STRING" id="1549855.AY555_01430"/>
<reference evidence="11 12" key="1">
    <citation type="submission" date="2016-02" db="EMBL/GenBank/DDBJ databases">
        <title>Complete Genome of H5569, the type strain of the newly described species Haematospirillium jordaniae.</title>
        <authorList>
            <person name="Nicholson A.C."/>
            <person name="Humrighouse B.W."/>
            <person name="Loparov V."/>
            <person name="McQuiston J.R."/>
        </authorList>
    </citation>
    <scope>NUCLEOTIDE SEQUENCE [LARGE SCALE GENOMIC DNA]</scope>
    <source>
        <strain evidence="11 12">H5569</strain>
    </source>
</reference>
<keyword evidence="8" id="KW-0408">Iron</keyword>
<evidence type="ECO:0000256" key="1">
    <source>
        <dbReference type="ARBA" id="ARBA00001966"/>
    </source>
</evidence>
<dbReference type="KEGG" id="hjo:AY555_01430"/>
<dbReference type="GO" id="GO:0051539">
    <property type="term" value="F:4 iron, 4 sulfur cluster binding"/>
    <property type="evidence" value="ECO:0007669"/>
    <property type="project" value="UniProtKB-KW"/>
</dbReference>
<comment type="cofactor">
    <cofactor evidence="1">
        <name>[4Fe-4S] cluster</name>
        <dbReference type="ChEBI" id="CHEBI:49883"/>
    </cofactor>
</comment>
<gene>
    <name evidence="11" type="ORF">AY555_01430</name>
</gene>
<dbReference type="EC" id="2.5.1.72" evidence="3 10"/>
<dbReference type="NCBIfam" id="NF006878">
    <property type="entry name" value="PRK09375.1-2"/>
    <property type="match status" value="1"/>
</dbReference>
<dbReference type="UniPathway" id="UPA00253">
    <property type="reaction ID" value="UER00327"/>
</dbReference>
<accession>A0A143DCQ4</accession>
<keyword evidence="7" id="KW-0479">Metal-binding</keyword>
<evidence type="ECO:0000256" key="7">
    <source>
        <dbReference type="ARBA" id="ARBA00022723"/>
    </source>
</evidence>
<dbReference type="EMBL" id="CP014525">
    <property type="protein sequence ID" value="AMW34053.1"/>
    <property type="molecule type" value="Genomic_DNA"/>
</dbReference>
<keyword evidence="4" id="KW-0004">4Fe-4S</keyword>
<dbReference type="PANTHER" id="PTHR30573:SF0">
    <property type="entry name" value="QUINOLINATE SYNTHASE, CHLOROPLASTIC"/>
    <property type="match status" value="1"/>
</dbReference>
<dbReference type="Pfam" id="PF02445">
    <property type="entry name" value="NadA"/>
    <property type="match status" value="1"/>
</dbReference>
<dbReference type="NCBIfam" id="NF006879">
    <property type="entry name" value="PRK09375.1-4"/>
    <property type="match status" value="1"/>
</dbReference>
<evidence type="ECO:0000256" key="3">
    <source>
        <dbReference type="ARBA" id="ARBA00012669"/>
    </source>
</evidence>
<name>A0A143DCQ4_9PROT</name>